<dbReference type="InterPro" id="IPR008991">
    <property type="entry name" value="Translation_prot_SH3-like_sf"/>
</dbReference>
<dbReference type="InterPro" id="IPR015365">
    <property type="entry name" value="Elong-fact-P_C"/>
</dbReference>
<dbReference type="PIRSF" id="PIRSF005901">
    <property type="entry name" value="EF-P"/>
    <property type="match status" value="1"/>
</dbReference>
<gene>
    <name evidence="9" type="ORF">MNBD_GAMMA22-2505</name>
</gene>
<sequence length="191" mass="21032">MPKASDLKTGSVVDIKGMPYIVKKLEAKSPSSRGAATLYKVRFINLQTKQKLDESFKGDDFLKETDCERTQVQFSYKDGDQYTFMNSEDYSQYSINSDSIEELVPYITDGLDGITALLSDGVLLSVELPQSLNLEIVETAPGIKGATATGRTKPATLITGLEIQVPEYLEPGELIKVNTTTGKFMSRAKED</sequence>
<evidence type="ECO:0000256" key="3">
    <source>
        <dbReference type="ARBA" id="ARBA00009479"/>
    </source>
</evidence>
<dbReference type="InterPro" id="IPR011768">
    <property type="entry name" value="Transl_elongation_fac_P"/>
</dbReference>
<comment type="pathway">
    <text evidence="2">Protein biosynthesis; polypeptide chain elongation.</text>
</comment>
<dbReference type="GO" id="GO:0005829">
    <property type="term" value="C:cytosol"/>
    <property type="evidence" value="ECO:0007669"/>
    <property type="project" value="UniProtKB-ARBA"/>
</dbReference>
<dbReference type="GO" id="GO:0003746">
    <property type="term" value="F:translation elongation factor activity"/>
    <property type="evidence" value="ECO:0007669"/>
    <property type="project" value="UniProtKB-KW"/>
</dbReference>
<feature type="domain" description="Elongation factor P C-terminal" evidence="7">
    <location>
        <begin position="132"/>
        <end position="187"/>
    </location>
</feature>
<keyword evidence="4" id="KW-0963">Cytoplasm</keyword>
<dbReference type="HAMAP" id="MF_00141">
    <property type="entry name" value="EF_P"/>
    <property type="match status" value="1"/>
</dbReference>
<evidence type="ECO:0000256" key="4">
    <source>
        <dbReference type="ARBA" id="ARBA00022490"/>
    </source>
</evidence>
<dbReference type="Pfam" id="PF08207">
    <property type="entry name" value="EFP_N"/>
    <property type="match status" value="1"/>
</dbReference>
<dbReference type="Pfam" id="PF01132">
    <property type="entry name" value="EFP"/>
    <property type="match status" value="1"/>
</dbReference>
<dbReference type="InterPro" id="IPR020599">
    <property type="entry name" value="Transl_elong_fac_P/YeiP"/>
</dbReference>
<dbReference type="InterPro" id="IPR013852">
    <property type="entry name" value="Transl_elong_P/YeiP_CS"/>
</dbReference>
<organism evidence="9">
    <name type="scientific">hydrothermal vent metagenome</name>
    <dbReference type="NCBI Taxonomy" id="652676"/>
    <lineage>
        <taxon>unclassified sequences</taxon>
        <taxon>metagenomes</taxon>
        <taxon>ecological metagenomes</taxon>
    </lineage>
</organism>
<dbReference type="SUPFAM" id="SSF50104">
    <property type="entry name" value="Translation proteins SH3-like domain"/>
    <property type="match status" value="1"/>
</dbReference>
<keyword evidence="6" id="KW-0648">Protein biosynthesis</keyword>
<dbReference type="PROSITE" id="PS01275">
    <property type="entry name" value="EFP"/>
    <property type="match status" value="1"/>
</dbReference>
<evidence type="ECO:0000256" key="1">
    <source>
        <dbReference type="ARBA" id="ARBA00004496"/>
    </source>
</evidence>
<comment type="subcellular location">
    <subcellularLocation>
        <location evidence="1">Cytoplasm</location>
    </subcellularLocation>
</comment>
<name>A0A3B1AWR8_9ZZZZ</name>
<accession>A0A3B1AWR8</accession>
<feature type="domain" description="Translation elongation factor P/YeiP central" evidence="8">
    <location>
        <begin position="69"/>
        <end position="124"/>
    </location>
</feature>
<keyword evidence="5 9" id="KW-0251">Elongation factor</keyword>
<proteinExistence type="inferred from homology"/>
<dbReference type="InterPro" id="IPR001059">
    <property type="entry name" value="Transl_elong_P/YeiP_cen"/>
</dbReference>
<dbReference type="AlphaFoldDB" id="A0A3B1AWR8"/>
<dbReference type="SMART" id="SM01185">
    <property type="entry name" value="EFP"/>
    <property type="match status" value="1"/>
</dbReference>
<dbReference type="UniPathway" id="UPA00345"/>
<dbReference type="HAMAP" id="MF_00646">
    <property type="entry name" value="EFP"/>
    <property type="match status" value="1"/>
</dbReference>
<dbReference type="PANTHER" id="PTHR30053">
    <property type="entry name" value="ELONGATION FACTOR P"/>
    <property type="match status" value="1"/>
</dbReference>
<evidence type="ECO:0000259" key="7">
    <source>
        <dbReference type="SMART" id="SM00841"/>
    </source>
</evidence>
<dbReference type="InterPro" id="IPR012340">
    <property type="entry name" value="NA-bd_OB-fold"/>
</dbReference>
<evidence type="ECO:0000256" key="2">
    <source>
        <dbReference type="ARBA" id="ARBA00004815"/>
    </source>
</evidence>
<dbReference type="Gene3D" id="2.30.30.30">
    <property type="match status" value="1"/>
</dbReference>
<dbReference type="PANTHER" id="PTHR30053:SF14">
    <property type="entry name" value="TRANSLATION ELONGATION FACTOR KOW-LIKE DOMAIN-CONTAINING PROTEIN"/>
    <property type="match status" value="1"/>
</dbReference>
<protein>
    <submittedName>
        <fullName evidence="9">Elongation factor P-like protein</fullName>
    </submittedName>
</protein>
<dbReference type="GO" id="GO:0043043">
    <property type="term" value="P:peptide biosynthetic process"/>
    <property type="evidence" value="ECO:0007669"/>
    <property type="project" value="InterPro"/>
</dbReference>
<evidence type="ECO:0000256" key="5">
    <source>
        <dbReference type="ARBA" id="ARBA00022768"/>
    </source>
</evidence>
<dbReference type="FunFam" id="2.40.50.140:FF:000004">
    <property type="entry name" value="Elongation factor P"/>
    <property type="match status" value="1"/>
</dbReference>
<comment type="similarity">
    <text evidence="3">Belongs to the elongation factor P family.</text>
</comment>
<dbReference type="NCBIfam" id="NF003392">
    <property type="entry name" value="PRK04542.1"/>
    <property type="match status" value="1"/>
</dbReference>
<evidence type="ECO:0000259" key="8">
    <source>
        <dbReference type="SMART" id="SM01185"/>
    </source>
</evidence>
<dbReference type="SMART" id="SM00841">
    <property type="entry name" value="Elong-fact-P_C"/>
    <property type="match status" value="1"/>
</dbReference>
<dbReference type="InterPro" id="IPR013185">
    <property type="entry name" value="Transl_elong_KOW-like"/>
</dbReference>
<dbReference type="InterPro" id="IPR014722">
    <property type="entry name" value="Rib_uL2_dom2"/>
</dbReference>
<dbReference type="CDD" id="cd04470">
    <property type="entry name" value="S1_EF-P_repeat_1"/>
    <property type="match status" value="1"/>
</dbReference>
<evidence type="ECO:0000256" key="6">
    <source>
        <dbReference type="ARBA" id="ARBA00022917"/>
    </source>
</evidence>
<dbReference type="CDD" id="cd05794">
    <property type="entry name" value="S1_EF-P_repeat_2"/>
    <property type="match status" value="1"/>
</dbReference>
<evidence type="ECO:0000313" key="9">
    <source>
        <dbReference type="EMBL" id="VAW98434.1"/>
    </source>
</evidence>
<dbReference type="EMBL" id="UOFS01000037">
    <property type="protein sequence ID" value="VAW98434.1"/>
    <property type="molecule type" value="Genomic_DNA"/>
</dbReference>
<dbReference type="InterPro" id="IPR011897">
    <property type="entry name" value="Transl_elong_p-like_YeiP"/>
</dbReference>
<reference evidence="9" key="1">
    <citation type="submission" date="2018-06" db="EMBL/GenBank/DDBJ databases">
        <authorList>
            <person name="Zhirakovskaya E."/>
        </authorList>
    </citation>
    <scope>NUCLEOTIDE SEQUENCE</scope>
</reference>
<dbReference type="Pfam" id="PF09285">
    <property type="entry name" value="Elong-fact-P_C"/>
    <property type="match status" value="1"/>
</dbReference>
<dbReference type="NCBIfam" id="NF001810">
    <property type="entry name" value="PRK00529.1"/>
    <property type="match status" value="1"/>
</dbReference>
<dbReference type="Gene3D" id="2.40.50.140">
    <property type="entry name" value="Nucleic acid-binding proteins"/>
    <property type="match status" value="2"/>
</dbReference>
<dbReference type="SUPFAM" id="SSF50249">
    <property type="entry name" value="Nucleic acid-binding proteins"/>
    <property type="match status" value="2"/>
</dbReference>